<reference evidence="3" key="1">
    <citation type="submission" date="2023-07" db="EMBL/GenBank/DDBJ databases">
        <authorList>
            <person name="Yue Y."/>
        </authorList>
    </citation>
    <scope>NUCLEOTIDE SEQUENCE [LARGE SCALE GENOMIC DNA]</scope>
    <source>
        <strain evidence="3">2Y89</strain>
    </source>
</reference>
<name>A0ABS7Y3K4_9FLAO</name>
<protein>
    <submittedName>
        <fullName evidence="2">Crp/Fnr family transcriptional regulator</fullName>
    </submittedName>
</protein>
<dbReference type="InterPro" id="IPR018490">
    <property type="entry name" value="cNMP-bd_dom_sf"/>
</dbReference>
<dbReference type="InterPro" id="IPR000595">
    <property type="entry name" value="cNMP-bd_dom"/>
</dbReference>
<sequence>MHIEKSEVSEIFKGLELKDHEIEFIKTVLHKKNYSKGALIIKNGVQVDQTFGVKSGCLRTYHVDKVGKEHTLQFAIKGWWITDYTSFFLKSKAIMNLEVIQDAVVYQLSFQDREELFKKIPTLESFIRTRLENSYAAFQKRVLGNLSKTAKERYLDFISTYPNIEKRVKNYHIASYLGITTESLSRIRRELTQI</sequence>
<proteinExistence type="predicted"/>
<evidence type="ECO:0000313" key="2">
    <source>
        <dbReference type="EMBL" id="MCA0154507.1"/>
    </source>
</evidence>
<dbReference type="EMBL" id="JAIUJS010000013">
    <property type="protein sequence ID" value="MCA0154507.1"/>
    <property type="molecule type" value="Genomic_DNA"/>
</dbReference>
<dbReference type="InterPro" id="IPR014710">
    <property type="entry name" value="RmlC-like_jellyroll"/>
</dbReference>
<dbReference type="CDD" id="cd00038">
    <property type="entry name" value="CAP_ED"/>
    <property type="match status" value="1"/>
</dbReference>
<dbReference type="Proteomes" id="UP001198402">
    <property type="component" value="Unassembled WGS sequence"/>
</dbReference>
<comment type="caution">
    <text evidence="2">The sequence shown here is derived from an EMBL/GenBank/DDBJ whole genome shotgun (WGS) entry which is preliminary data.</text>
</comment>
<organism evidence="2 3">
    <name type="scientific">Winogradskyella vincentii</name>
    <dbReference type="NCBI Taxonomy" id="2877122"/>
    <lineage>
        <taxon>Bacteria</taxon>
        <taxon>Pseudomonadati</taxon>
        <taxon>Bacteroidota</taxon>
        <taxon>Flavobacteriia</taxon>
        <taxon>Flavobacteriales</taxon>
        <taxon>Flavobacteriaceae</taxon>
        <taxon>Winogradskyella</taxon>
    </lineage>
</organism>
<keyword evidence="3" id="KW-1185">Reference proteome</keyword>
<dbReference type="RefSeq" id="WP_224479451.1">
    <property type="nucleotide sequence ID" value="NZ_JAIUJS010000013.1"/>
</dbReference>
<feature type="domain" description="Cyclic nucleotide-binding" evidence="1">
    <location>
        <begin position="32"/>
        <end position="118"/>
    </location>
</feature>
<gene>
    <name evidence="2" type="ORF">LBV24_14850</name>
</gene>
<dbReference type="Pfam" id="PF00027">
    <property type="entry name" value="cNMP_binding"/>
    <property type="match status" value="1"/>
</dbReference>
<dbReference type="Gene3D" id="2.60.120.10">
    <property type="entry name" value="Jelly Rolls"/>
    <property type="match status" value="1"/>
</dbReference>
<dbReference type="SUPFAM" id="SSF51206">
    <property type="entry name" value="cAMP-binding domain-like"/>
    <property type="match status" value="1"/>
</dbReference>
<accession>A0ABS7Y3K4</accession>
<evidence type="ECO:0000259" key="1">
    <source>
        <dbReference type="Pfam" id="PF00027"/>
    </source>
</evidence>
<evidence type="ECO:0000313" key="3">
    <source>
        <dbReference type="Proteomes" id="UP001198402"/>
    </source>
</evidence>